<dbReference type="RefSeq" id="WP_021693436.1">
    <property type="nucleotide sequence ID" value="NZ_BATB01000013.1"/>
</dbReference>
<name>U2Z2R2_9RHOB</name>
<sequence length="204" mass="22947">MSDLTIKDLGMPATSEPVRVAARRLRWFRAAFRAAVQRVSVETGLRFEVDDAKLASGFVHWLRVVERGHPHDRAARPAYFSHAAGMMLRLLLKEAPLTVVGGPPDVDPQRPEYFWPEGYCCTVFCLNVYALAVRQEFGRDAALGVDFDDLGIWWSFKENAHHNSAYAIAFFKLFAGVDPSWEFPDSFQWPKGALEGPIPVRPLG</sequence>
<gene>
    <name evidence="1" type="ORF">MBELCI_1384</name>
</gene>
<keyword evidence="2" id="KW-1185">Reference proteome</keyword>
<protein>
    <submittedName>
        <fullName evidence="1">Uncharacterized protein</fullName>
    </submittedName>
</protein>
<dbReference type="OrthoDB" id="7764972at2"/>
<evidence type="ECO:0000313" key="2">
    <source>
        <dbReference type="Proteomes" id="UP000016566"/>
    </source>
</evidence>
<reference evidence="1" key="1">
    <citation type="journal article" date="2013" name="Genome Announc.">
        <title>Draft Genome Sequence of Loktanella cinnabarina LL-001T, Isolated from Deep-Sea Floor Sediment.</title>
        <authorList>
            <person name="Nishi S."/>
            <person name="Tsubouchi T."/>
            <person name="Takaki Y."/>
            <person name="Koyanagi R."/>
            <person name="Satoh N."/>
            <person name="Maruyama T."/>
            <person name="Hatada Y."/>
        </authorList>
    </citation>
    <scope>NUCLEOTIDE SEQUENCE [LARGE SCALE GENOMIC DNA]</scope>
    <source>
        <strain evidence="1">LL-001</strain>
    </source>
</reference>
<dbReference type="EMBL" id="BATB01000013">
    <property type="protein sequence ID" value="GAD55332.1"/>
    <property type="molecule type" value="Genomic_DNA"/>
</dbReference>
<dbReference type="STRING" id="1337093.MBELCI_1384"/>
<accession>U2Z2R2</accession>
<dbReference type="eggNOG" id="COG0637">
    <property type="taxonomic scope" value="Bacteria"/>
</dbReference>
<proteinExistence type="predicted"/>
<comment type="caution">
    <text evidence="1">The sequence shown here is derived from an EMBL/GenBank/DDBJ whole genome shotgun (WGS) entry which is preliminary data.</text>
</comment>
<organism evidence="1 2">
    <name type="scientific">Limimaricola cinnabarinus LL-001</name>
    <dbReference type="NCBI Taxonomy" id="1337093"/>
    <lineage>
        <taxon>Bacteria</taxon>
        <taxon>Pseudomonadati</taxon>
        <taxon>Pseudomonadota</taxon>
        <taxon>Alphaproteobacteria</taxon>
        <taxon>Rhodobacterales</taxon>
        <taxon>Paracoccaceae</taxon>
        <taxon>Limimaricola</taxon>
    </lineage>
</organism>
<dbReference type="Proteomes" id="UP000016566">
    <property type="component" value="Unassembled WGS sequence"/>
</dbReference>
<dbReference type="AlphaFoldDB" id="U2Z2R2"/>
<evidence type="ECO:0000313" key="1">
    <source>
        <dbReference type="EMBL" id="GAD55332.1"/>
    </source>
</evidence>